<dbReference type="AlphaFoldDB" id="A0A176WTJ9"/>
<name>A0A176WTJ9_MARPO</name>
<evidence type="ECO:0000313" key="2">
    <source>
        <dbReference type="EMBL" id="OAE35873.1"/>
    </source>
</evidence>
<dbReference type="Proteomes" id="UP000077202">
    <property type="component" value="Unassembled WGS sequence"/>
</dbReference>
<feature type="region of interest" description="Disordered" evidence="1">
    <location>
        <begin position="79"/>
        <end position="102"/>
    </location>
</feature>
<accession>A0A176WTJ9</accession>
<evidence type="ECO:0000256" key="1">
    <source>
        <dbReference type="SAM" id="MobiDB-lite"/>
    </source>
</evidence>
<dbReference type="EMBL" id="LVLJ01000053">
    <property type="protein sequence ID" value="OAE35873.1"/>
    <property type="molecule type" value="Genomic_DNA"/>
</dbReference>
<keyword evidence="3" id="KW-1185">Reference proteome</keyword>
<organism evidence="2 3">
    <name type="scientific">Marchantia polymorpha subsp. ruderalis</name>
    <dbReference type="NCBI Taxonomy" id="1480154"/>
    <lineage>
        <taxon>Eukaryota</taxon>
        <taxon>Viridiplantae</taxon>
        <taxon>Streptophyta</taxon>
        <taxon>Embryophyta</taxon>
        <taxon>Marchantiophyta</taxon>
        <taxon>Marchantiopsida</taxon>
        <taxon>Marchantiidae</taxon>
        <taxon>Marchantiales</taxon>
        <taxon>Marchantiaceae</taxon>
        <taxon>Marchantia</taxon>
    </lineage>
</organism>
<proteinExistence type="predicted"/>
<protein>
    <submittedName>
        <fullName evidence="2">Uncharacterized protein</fullName>
    </submittedName>
</protein>
<reference evidence="2" key="1">
    <citation type="submission" date="2016-03" db="EMBL/GenBank/DDBJ databases">
        <title>Mechanisms controlling the formation of the plant cell surface in tip-growing cells are functionally conserved among land plants.</title>
        <authorList>
            <person name="Honkanen S."/>
            <person name="Jones V.A."/>
            <person name="Morieri G."/>
            <person name="Champion C."/>
            <person name="Hetherington A.J."/>
            <person name="Kelly S."/>
            <person name="Saint-Marcoux D."/>
            <person name="Proust H."/>
            <person name="Prescott H."/>
            <person name="Dolan L."/>
        </authorList>
    </citation>
    <scope>NUCLEOTIDE SEQUENCE [LARGE SCALE GENOMIC DNA]</scope>
    <source>
        <tissue evidence="2">Whole gametophyte</tissue>
    </source>
</reference>
<sequence>MPMTDHDMRAWCYDDVPAGRNVRHQLTVVASLEREAMLRLNDGVHYRASWNHHEEFAGWLHAIRTWRRVNLDEMQDWIESKQSGSREPSPGSSIYSSSSSSASLRITEAYKSELVLMSPRPVLTTE</sequence>
<gene>
    <name evidence="2" type="ORF">AXG93_4346s1180</name>
</gene>
<feature type="compositionally biased region" description="Low complexity" evidence="1">
    <location>
        <begin position="85"/>
        <end position="102"/>
    </location>
</feature>
<comment type="caution">
    <text evidence="2">The sequence shown here is derived from an EMBL/GenBank/DDBJ whole genome shotgun (WGS) entry which is preliminary data.</text>
</comment>
<evidence type="ECO:0000313" key="3">
    <source>
        <dbReference type="Proteomes" id="UP000077202"/>
    </source>
</evidence>